<sequence length="141" mass="15545">MPETIKIKGLELRFLQSKDETGGSLDMFEMIVQPNSRMPVAHHHENWEETIYGLSGVTSFRVDGRDLTVAPGETLFIPRGVVHAFRNDTQEPATSLVVLTPGVLGPGYFREVAALLSVEPPDLVKMKETMLRYGLVPVPGA</sequence>
<name>A0ABQ6CFY3_9HYPH</name>
<organism evidence="2 3">
    <name type="scientific">Labrys miyagiensis</name>
    <dbReference type="NCBI Taxonomy" id="346912"/>
    <lineage>
        <taxon>Bacteria</taxon>
        <taxon>Pseudomonadati</taxon>
        <taxon>Pseudomonadota</taxon>
        <taxon>Alphaproteobacteria</taxon>
        <taxon>Hyphomicrobiales</taxon>
        <taxon>Xanthobacteraceae</taxon>
        <taxon>Labrys</taxon>
    </lineage>
</organism>
<gene>
    <name evidence="2" type="ORF">GCM10007874_06090</name>
</gene>
<keyword evidence="3" id="KW-1185">Reference proteome</keyword>
<protein>
    <submittedName>
        <fullName evidence="2">Cupin</fullName>
    </submittedName>
</protein>
<dbReference type="InterPro" id="IPR014710">
    <property type="entry name" value="RmlC-like_jellyroll"/>
</dbReference>
<dbReference type="CDD" id="cd06979">
    <property type="entry name" value="cupin_RemF-like"/>
    <property type="match status" value="1"/>
</dbReference>
<dbReference type="EMBL" id="BSPC01000005">
    <property type="protein sequence ID" value="GLS17594.1"/>
    <property type="molecule type" value="Genomic_DNA"/>
</dbReference>
<dbReference type="PANTHER" id="PTHR36440">
    <property type="entry name" value="PUTATIVE (AFU_ORTHOLOGUE AFUA_8G07350)-RELATED"/>
    <property type="match status" value="1"/>
</dbReference>
<evidence type="ECO:0000313" key="3">
    <source>
        <dbReference type="Proteomes" id="UP001156882"/>
    </source>
</evidence>
<dbReference type="InterPro" id="IPR011051">
    <property type="entry name" value="RmlC_Cupin_sf"/>
</dbReference>
<dbReference type="InterPro" id="IPR053146">
    <property type="entry name" value="QDO-like"/>
</dbReference>
<evidence type="ECO:0000313" key="2">
    <source>
        <dbReference type="EMBL" id="GLS17594.1"/>
    </source>
</evidence>
<evidence type="ECO:0000259" key="1">
    <source>
        <dbReference type="Pfam" id="PF07883"/>
    </source>
</evidence>
<dbReference type="SUPFAM" id="SSF51182">
    <property type="entry name" value="RmlC-like cupins"/>
    <property type="match status" value="1"/>
</dbReference>
<dbReference type="Gene3D" id="2.60.120.10">
    <property type="entry name" value="Jelly Rolls"/>
    <property type="match status" value="1"/>
</dbReference>
<proteinExistence type="predicted"/>
<accession>A0ABQ6CFY3</accession>
<dbReference type="Pfam" id="PF07883">
    <property type="entry name" value="Cupin_2"/>
    <property type="match status" value="1"/>
</dbReference>
<comment type="caution">
    <text evidence="2">The sequence shown here is derived from an EMBL/GenBank/DDBJ whole genome shotgun (WGS) entry which is preliminary data.</text>
</comment>
<feature type="domain" description="Cupin type-2" evidence="1">
    <location>
        <begin position="29"/>
        <end position="98"/>
    </location>
</feature>
<reference evidence="3" key="1">
    <citation type="journal article" date="2019" name="Int. J. Syst. Evol. Microbiol.">
        <title>The Global Catalogue of Microorganisms (GCM) 10K type strain sequencing project: providing services to taxonomists for standard genome sequencing and annotation.</title>
        <authorList>
            <consortium name="The Broad Institute Genomics Platform"/>
            <consortium name="The Broad Institute Genome Sequencing Center for Infectious Disease"/>
            <person name="Wu L."/>
            <person name="Ma J."/>
        </authorList>
    </citation>
    <scope>NUCLEOTIDE SEQUENCE [LARGE SCALE GENOMIC DNA]</scope>
    <source>
        <strain evidence="3">NBRC 101365</strain>
    </source>
</reference>
<dbReference type="PANTHER" id="PTHR36440:SF1">
    <property type="entry name" value="PUTATIVE (AFU_ORTHOLOGUE AFUA_8G07350)-RELATED"/>
    <property type="match status" value="1"/>
</dbReference>
<dbReference type="Proteomes" id="UP001156882">
    <property type="component" value="Unassembled WGS sequence"/>
</dbReference>
<dbReference type="RefSeq" id="WP_284310406.1">
    <property type="nucleotide sequence ID" value="NZ_BSPC01000005.1"/>
</dbReference>
<dbReference type="InterPro" id="IPR013096">
    <property type="entry name" value="Cupin_2"/>
</dbReference>